<keyword evidence="5" id="KW-1185">Reference proteome</keyword>
<dbReference type="CDD" id="cd05828">
    <property type="entry name" value="Sortase_D_1"/>
    <property type="match status" value="1"/>
</dbReference>
<gene>
    <name evidence="4" type="ORF">FN960_02930</name>
</gene>
<dbReference type="InterPro" id="IPR053525">
    <property type="entry name" value="Sortase_D"/>
</dbReference>
<keyword evidence="3" id="KW-0812">Transmembrane</keyword>
<evidence type="ECO:0000313" key="5">
    <source>
        <dbReference type="Proteomes" id="UP000318521"/>
    </source>
</evidence>
<dbReference type="GO" id="GO:0016787">
    <property type="term" value="F:hydrolase activity"/>
    <property type="evidence" value="ECO:0007669"/>
    <property type="project" value="UniProtKB-KW"/>
</dbReference>
<accession>A0A554A4A4</accession>
<evidence type="ECO:0000256" key="3">
    <source>
        <dbReference type="SAM" id="Phobius"/>
    </source>
</evidence>
<dbReference type="OrthoDB" id="165822at2"/>
<keyword evidence="1" id="KW-0378">Hydrolase</keyword>
<dbReference type="SUPFAM" id="SSF63817">
    <property type="entry name" value="Sortase"/>
    <property type="match status" value="1"/>
</dbReference>
<feature type="active site" description="Acyl-thioester intermediate" evidence="2">
    <location>
        <position position="193"/>
    </location>
</feature>
<dbReference type="AlphaFoldDB" id="A0A554A4A4"/>
<dbReference type="InterPro" id="IPR041999">
    <property type="entry name" value="Sortase_D_1"/>
</dbReference>
<evidence type="ECO:0000256" key="2">
    <source>
        <dbReference type="PIRSR" id="PIRSR605754-1"/>
    </source>
</evidence>
<dbReference type="InterPro" id="IPR005754">
    <property type="entry name" value="Sortase"/>
</dbReference>
<reference evidence="4 5" key="1">
    <citation type="submission" date="2019-07" db="EMBL/GenBank/DDBJ databases">
        <authorList>
            <person name="Park Y.J."/>
            <person name="Jeong S.E."/>
            <person name="Jung H.S."/>
        </authorList>
    </citation>
    <scope>NUCLEOTIDE SEQUENCE [LARGE SCALE GENOMIC DNA]</scope>
    <source>
        <strain evidence="5">P16(2019)</strain>
    </source>
</reference>
<protein>
    <submittedName>
        <fullName evidence="4">Class D sortase</fullName>
    </submittedName>
</protein>
<comment type="caution">
    <text evidence="4">The sequence shown here is derived from an EMBL/GenBank/DDBJ whole genome shotgun (WGS) entry which is preliminary data.</text>
</comment>
<feature type="transmembrane region" description="Helical" evidence="3">
    <location>
        <begin position="7"/>
        <end position="24"/>
    </location>
</feature>
<dbReference type="EMBL" id="VLXZ01000001">
    <property type="protein sequence ID" value="TSB48524.1"/>
    <property type="molecule type" value="Genomic_DNA"/>
</dbReference>
<dbReference type="Gene3D" id="2.40.260.10">
    <property type="entry name" value="Sortase"/>
    <property type="match status" value="1"/>
</dbReference>
<dbReference type="Pfam" id="PF04203">
    <property type="entry name" value="Sortase"/>
    <property type="match status" value="1"/>
</dbReference>
<dbReference type="RefSeq" id="WP_143846868.1">
    <property type="nucleotide sequence ID" value="NZ_VLXZ01000001.1"/>
</dbReference>
<name>A0A554A4A4_9BACI</name>
<keyword evidence="3" id="KW-1133">Transmembrane helix</keyword>
<proteinExistence type="predicted"/>
<dbReference type="NCBIfam" id="TIGR01076">
    <property type="entry name" value="sortase_fam"/>
    <property type="match status" value="1"/>
</dbReference>
<dbReference type="NCBIfam" id="NF033746">
    <property type="entry name" value="class_D_sortase"/>
    <property type="match status" value="1"/>
</dbReference>
<organism evidence="4 5">
    <name type="scientific">Alkalicoccobacillus porphyridii</name>
    <dbReference type="NCBI Taxonomy" id="2597270"/>
    <lineage>
        <taxon>Bacteria</taxon>
        <taxon>Bacillati</taxon>
        <taxon>Bacillota</taxon>
        <taxon>Bacilli</taxon>
        <taxon>Bacillales</taxon>
        <taxon>Bacillaceae</taxon>
        <taxon>Alkalicoccobacillus</taxon>
    </lineage>
</organism>
<evidence type="ECO:0000313" key="4">
    <source>
        <dbReference type="EMBL" id="TSB48524.1"/>
    </source>
</evidence>
<keyword evidence="3" id="KW-0472">Membrane</keyword>
<sequence length="213" mass="23974">MKRVGNILIVVGICLLVWFGYTQFKQGAMQQNALDEAWLLVEGDQQLVGETEPMEAQNEEPVTLSAPDTQTDHSYEAYESFDIPEQQAFAILDIEALDRSLPIVDGTQPEDLDKGVGHVRQTSLPGGGEQIVLSGHRDTVFRDFGSLELGDTFLVHMPYGSFHYEIKETEIVDAEDRTVIRDMGEEVLVVTTCYPFHYINQAPERFVIYAYPV</sequence>
<feature type="active site" description="Proton donor/acceptor" evidence="2">
    <location>
        <position position="136"/>
    </location>
</feature>
<dbReference type="Proteomes" id="UP000318521">
    <property type="component" value="Unassembled WGS sequence"/>
</dbReference>
<dbReference type="InterPro" id="IPR023365">
    <property type="entry name" value="Sortase_dom-sf"/>
</dbReference>
<evidence type="ECO:0000256" key="1">
    <source>
        <dbReference type="ARBA" id="ARBA00022801"/>
    </source>
</evidence>